<reference evidence="1" key="1">
    <citation type="submission" date="2021-03" db="EMBL/GenBank/DDBJ databases">
        <title>Streptomyces poriferae sp. nov., a novel marine sponge-derived Actinobacteria species with anti-MRSA activity.</title>
        <authorList>
            <person name="Sandoval-Powers M."/>
            <person name="Kralova S."/>
            <person name="Nguyen G.-S."/>
            <person name="Fawwal D."/>
            <person name="Degnes K."/>
            <person name="Klinkenberg G."/>
            <person name="Sletta H."/>
            <person name="Wentzel A."/>
            <person name="Liles M.R."/>
        </authorList>
    </citation>
    <scope>NUCLEOTIDE SEQUENCE</scope>
    <source>
        <strain evidence="1">DSM 41794</strain>
    </source>
</reference>
<comment type="caution">
    <text evidence="1">The sequence shown here is derived from an EMBL/GenBank/DDBJ whole genome shotgun (WGS) entry which is preliminary data.</text>
</comment>
<accession>A0A939F3C6</accession>
<name>A0A939F3C6_9ACTN</name>
<dbReference type="AlphaFoldDB" id="A0A939F3C6"/>
<sequence>MGFWGYYVVGRSDGSLDALDALADVRDGLVLHEERRDGWQVWRRPSDPDAEAGDMGALARGVTEETGLPALFAFVMGGECVVVEAAAPVGGSWFGCLGREAMARYLGADGLVVEDLFLGARDAAARAVEWACEAGTVAQEAALLAVLEEQVGLSATELLDTFLDRLGLARL</sequence>
<dbReference type="RefSeq" id="WP_206959655.1">
    <property type="nucleotide sequence ID" value="NZ_BAAAJJ010000002.1"/>
</dbReference>
<evidence type="ECO:0000313" key="2">
    <source>
        <dbReference type="Proteomes" id="UP000664167"/>
    </source>
</evidence>
<organism evidence="1 2">
    <name type="scientific">Streptomyces beijiangensis</name>
    <dbReference type="NCBI Taxonomy" id="163361"/>
    <lineage>
        <taxon>Bacteria</taxon>
        <taxon>Bacillati</taxon>
        <taxon>Actinomycetota</taxon>
        <taxon>Actinomycetes</taxon>
        <taxon>Kitasatosporales</taxon>
        <taxon>Streptomycetaceae</taxon>
        <taxon>Streptomyces</taxon>
    </lineage>
</organism>
<gene>
    <name evidence="1" type="ORF">J0695_02365</name>
</gene>
<evidence type="ECO:0000313" key="1">
    <source>
        <dbReference type="EMBL" id="MBO0510659.1"/>
    </source>
</evidence>
<protein>
    <submittedName>
        <fullName evidence="1">Uncharacterized protein</fullName>
    </submittedName>
</protein>
<dbReference type="Proteomes" id="UP000664167">
    <property type="component" value="Unassembled WGS sequence"/>
</dbReference>
<dbReference type="EMBL" id="JAFLRJ010000017">
    <property type="protein sequence ID" value="MBO0510659.1"/>
    <property type="molecule type" value="Genomic_DNA"/>
</dbReference>
<keyword evidence="2" id="KW-1185">Reference proteome</keyword>
<proteinExistence type="predicted"/>